<dbReference type="CDD" id="cd03801">
    <property type="entry name" value="GT4_PimA-like"/>
    <property type="match status" value="1"/>
</dbReference>
<dbReference type="Pfam" id="PF00534">
    <property type="entry name" value="Glycos_transf_1"/>
    <property type="match status" value="1"/>
</dbReference>
<evidence type="ECO:0000313" key="3">
    <source>
        <dbReference type="Proteomes" id="UP001198901"/>
    </source>
</evidence>
<reference evidence="3" key="1">
    <citation type="submission" date="2023-07" db="EMBL/GenBank/DDBJ databases">
        <authorList>
            <person name="Yue Y."/>
        </authorList>
    </citation>
    <scope>NUCLEOTIDE SEQUENCE [LARGE SCALE GENOMIC DNA]</scope>
    <source>
        <strain evidence="3">D23</strain>
    </source>
</reference>
<protein>
    <submittedName>
        <fullName evidence="2">Glycosyltransferase family 4 protein</fullName>
    </submittedName>
</protein>
<dbReference type="EMBL" id="JAIUJR010000001">
    <property type="protein sequence ID" value="MCA0131300.1"/>
    <property type="molecule type" value="Genomic_DNA"/>
</dbReference>
<gene>
    <name evidence="2" type="ORF">LBU54_01800</name>
</gene>
<evidence type="ECO:0000313" key="2">
    <source>
        <dbReference type="EMBL" id="MCA0131300.1"/>
    </source>
</evidence>
<feature type="domain" description="Glycosyl transferase family 1" evidence="1">
    <location>
        <begin position="175"/>
        <end position="314"/>
    </location>
</feature>
<dbReference type="RefSeq" id="WP_224524809.1">
    <property type="nucleotide sequence ID" value="NZ_JAIUJR010000001.1"/>
</dbReference>
<dbReference type="Gene3D" id="3.40.50.2000">
    <property type="entry name" value="Glycogen Phosphorylase B"/>
    <property type="match status" value="2"/>
</dbReference>
<name>A0ABS7XMQ8_9FLAO</name>
<accession>A0ABS7XMQ8</accession>
<dbReference type="Proteomes" id="UP001198901">
    <property type="component" value="Unassembled WGS sequence"/>
</dbReference>
<dbReference type="InterPro" id="IPR001296">
    <property type="entry name" value="Glyco_trans_1"/>
</dbReference>
<dbReference type="SUPFAM" id="SSF53756">
    <property type="entry name" value="UDP-Glycosyltransferase/glycogen phosphorylase"/>
    <property type="match status" value="1"/>
</dbReference>
<dbReference type="PANTHER" id="PTHR12526:SF630">
    <property type="entry name" value="GLYCOSYLTRANSFERASE"/>
    <property type="match status" value="1"/>
</dbReference>
<dbReference type="PANTHER" id="PTHR12526">
    <property type="entry name" value="GLYCOSYLTRANSFERASE"/>
    <property type="match status" value="1"/>
</dbReference>
<sequence>MEQQKIRVLFIGNKTSNNNKSIGGANTYTEALHFHLSNNEEIEVYFLEIRKRWYKGGQILDYITFPFKFLSVFHKFDVISIHATWDFHITLGPLLVLISKLFKKKIIYHFFGGQFHKLYNSFPSLLRKWLDKTILASNFKLMETKRMIRFFSDLNFKNFVWFPNSRMPQSVNLSLKEYSKKFVFISRVSPTKGINEIINVAGRLDSSFTIDIYGPLDQSYNRDSFAEANYRGVLKPEDVVATLRKYDVLLLPTFHDGEGYPGIFIEAMSIGMPIITTKWNALDELVEDNFNGKLIKPKSADELYDAILSINQSNFKKYLNNALEKFDEFNIELVVAQLVKLYKS</sequence>
<evidence type="ECO:0000259" key="1">
    <source>
        <dbReference type="Pfam" id="PF00534"/>
    </source>
</evidence>
<organism evidence="2 3">
    <name type="scientific">Winogradskyella alexanderae</name>
    <dbReference type="NCBI Taxonomy" id="2877123"/>
    <lineage>
        <taxon>Bacteria</taxon>
        <taxon>Pseudomonadati</taxon>
        <taxon>Bacteroidota</taxon>
        <taxon>Flavobacteriia</taxon>
        <taxon>Flavobacteriales</taxon>
        <taxon>Flavobacteriaceae</taxon>
        <taxon>Winogradskyella</taxon>
    </lineage>
</organism>
<comment type="caution">
    <text evidence="2">The sequence shown here is derived from an EMBL/GenBank/DDBJ whole genome shotgun (WGS) entry which is preliminary data.</text>
</comment>
<proteinExistence type="predicted"/>
<keyword evidence="3" id="KW-1185">Reference proteome</keyword>